<feature type="region of interest" description="Disordered" evidence="4">
    <location>
        <begin position="1"/>
        <end position="27"/>
    </location>
</feature>
<evidence type="ECO:0000256" key="4">
    <source>
        <dbReference type="SAM" id="MobiDB-lite"/>
    </source>
</evidence>
<gene>
    <name evidence="6" type="ORF">A9Z40_16230</name>
</gene>
<dbReference type="SUPFAM" id="SSF53850">
    <property type="entry name" value="Periplasmic binding protein-like II"/>
    <property type="match status" value="1"/>
</dbReference>
<accession>A0ABX2WJG2</accession>
<organism evidence="6 7">
    <name type="scientific">Microbacterium arborescens</name>
    <dbReference type="NCBI Taxonomy" id="33883"/>
    <lineage>
        <taxon>Bacteria</taxon>
        <taxon>Bacillati</taxon>
        <taxon>Actinomycetota</taxon>
        <taxon>Actinomycetes</taxon>
        <taxon>Micrococcales</taxon>
        <taxon>Microbacteriaceae</taxon>
        <taxon>Microbacterium</taxon>
    </lineage>
</organism>
<protein>
    <recommendedName>
        <fullName evidence="5">Solute-binding protein family 5 domain-containing protein</fullName>
    </recommendedName>
</protein>
<dbReference type="PANTHER" id="PTHR30290:SF9">
    <property type="entry name" value="OLIGOPEPTIDE-BINDING PROTEIN APPA"/>
    <property type="match status" value="1"/>
</dbReference>
<keyword evidence="7" id="KW-1185">Reference proteome</keyword>
<comment type="caution">
    <text evidence="6">The sequence shown here is derived from an EMBL/GenBank/DDBJ whole genome shotgun (WGS) entry which is preliminary data.</text>
</comment>
<evidence type="ECO:0000313" key="7">
    <source>
        <dbReference type="Proteomes" id="UP000093918"/>
    </source>
</evidence>
<name>A0ABX2WJG2_9MICO</name>
<dbReference type="CDD" id="cd08509">
    <property type="entry name" value="PBP2_TmCBP_oligosaccharides_like"/>
    <property type="match status" value="1"/>
</dbReference>
<comment type="similarity">
    <text evidence="1">Belongs to the bacterial solute-binding protein 5 family.</text>
</comment>
<feature type="domain" description="Solute-binding protein family 5" evidence="5">
    <location>
        <begin position="114"/>
        <end position="469"/>
    </location>
</feature>
<dbReference type="InterPro" id="IPR000914">
    <property type="entry name" value="SBP_5_dom"/>
</dbReference>
<dbReference type="Gene3D" id="3.90.76.10">
    <property type="entry name" value="Dipeptide-binding Protein, Domain 1"/>
    <property type="match status" value="1"/>
</dbReference>
<dbReference type="EMBL" id="LZEM01000015">
    <property type="protein sequence ID" value="OAZ41750.1"/>
    <property type="molecule type" value="Genomic_DNA"/>
</dbReference>
<keyword evidence="3" id="KW-0732">Signal</keyword>
<dbReference type="Pfam" id="PF00496">
    <property type="entry name" value="SBP_bac_5"/>
    <property type="match status" value="1"/>
</dbReference>
<dbReference type="Gene3D" id="3.10.105.10">
    <property type="entry name" value="Dipeptide-binding Protein, Domain 3"/>
    <property type="match status" value="1"/>
</dbReference>
<evidence type="ECO:0000256" key="3">
    <source>
        <dbReference type="ARBA" id="ARBA00022729"/>
    </source>
</evidence>
<proteinExistence type="inferred from homology"/>
<dbReference type="PANTHER" id="PTHR30290">
    <property type="entry name" value="PERIPLASMIC BINDING COMPONENT OF ABC TRANSPORTER"/>
    <property type="match status" value="1"/>
</dbReference>
<reference evidence="7" key="1">
    <citation type="submission" date="2016-06" db="EMBL/GenBank/DDBJ databases">
        <title>Genome sequencing of cellulolytic organisms.</title>
        <authorList>
            <person name="Bohra V."/>
            <person name="Dafale N.A."/>
            <person name="Purohit H.J."/>
        </authorList>
    </citation>
    <scope>NUCLEOTIDE SEQUENCE [LARGE SCALE GENOMIC DNA]</scope>
    <source>
        <strain evidence="7">ND21</strain>
    </source>
</reference>
<sequence>MRVLAGGDAGLRTRPVDERPVSQRNEEVPMRRRRTLAAGALALTALLTTSACANVGLEPAPEAPPGFIDELRMPSEAGGSVQGLLNYNWLSPNATVQTWLFEPLMIRDRFTCEAVPWLATDYEWERPDRLVLTLRENVQWSDGEPFTAADVVYTFMAGKEFPAADKSGLWGDFFGAPAESVTATDDHTVVFEFAGPAVPKTDAILQNTKILPQHIYAEHGDPTLFVDEQGVGTGPFTPESYNGRRLVLERNENYWNADQVRVQRLSLEGQYDANSGALKLRSGALDLYRGDIPNPNRSVVAPDPENAHFFYPPDAITALVLNNERPVLNDPRFREAFAYALDREALSQRASFGIMEPASQTMLLLPFQEQAVPEQWRGKEFIPYDPERANEMLDAAGYERGPDGRRVDQNGEPLSFVFSVQAGWMDVIAMADVVARNAAEVGVSVRMVTTDPNAIEGMQKAGDFDMTIDFISGGCQRARDLGAKLQASQISTEQELLLNRARYVNPEIDALIAEWTTTTDESRTAEIEGRIIDIFMTEFPYIALQYAPNRLIYRTNNAVGWPSDDNPYPVDQLIRVLPNLRPPGEADAGESDAGGEG</sequence>
<dbReference type="Proteomes" id="UP000093918">
    <property type="component" value="Unassembled WGS sequence"/>
</dbReference>
<keyword evidence="2" id="KW-0813">Transport</keyword>
<evidence type="ECO:0000259" key="5">
    <source>
        <dbReference type="Pfam" id="PF00496"/>
    </source>
</evidence>
<dbReference type="Gene3D" id="3.40.190.10">
    <property type="entry name" value="Periplasmic binding protein-like II"/>
    <property type="match status" value="1"/>
</dbReference>
<feature type="compositionally biased region" description="Basic and acidic residues" evidence="4">
    <location>
        <begin position="14"/>
        <end position="27"/>
    </location>
</feature>
<dbReference type="InterPro" id="IPR039424">
    <property type="entry name" value="SBP_5"/>
</dbReference>
<evidence type="ECO:0000313" key="6">
    <source>
        <dbReference type="EMBL" id="OAZ41750.1"/>
    </source>
</evidence>
<evidence type="ECO:0000256" key="1">
    <source>
        <dbReference type="ARBA" id="ARBA00005695"/>
    </source>
</evidence>
<evidence type="ECO:0000256" key="2">
    <source>
        <dbReference type="ARBA" id="ARBA00022448"/>
    </source>
</evidence>